<dbReference type="GO" id="GO:0006749">
    <property type="term" value="P:glutathione metabolic process"/>
    <property type="evidence" value="ECO:0007669"/>
    <property type="project" value="TreeGrafter"/>
</dbReference>
<dbReference type="Pfam" id="PF13417">
    <property type="entry name" value="GST_N_3"/>
    <property type="match status" value="1"/>
</dbReference>
<organism evidence="3 4">
    <name type="scientific">Trinickia dabaoshanensis</name>
    <dbReference type="NCBI Taxonomy" id="564714"/>
    <lineage>
        <taxon>Bacteria</taxon>
        <taxon>Pseudomonadati</taxon>
        <taxon>Pseudomonadota</taxon>
        <taxon>Betaproteobacteria</taxon>
        <taxon>Burkholderiales</taxon>
        <taxon>Burkholderiaceae</taxon>
        <taxon>Trinickia</taxon>
    </lineage>
</organism>
<feature type="domain" description="GST C-terminal" evidence="2">
    <location>
        <begin position="81"/>
        <end position="207"/>
    </location>
</feature>
<dbReference type="Pfam" id="PF13410">
    <property type="entry name" value="GST_C_2"/>
    <property type="match status" value="1"/>
</dbReference>
<evidence type="ECO:0000259" key="2">
    <source>
        <dbReference type="PROSITE" id="PS50405"/>
    </source>
</evidence>
<comment type="caution">
    <text evidence="3">The sequence shown here is derived from an EMBL/GenBank/DDBJ whole genome shotgun (WGS) entry which is preliminary data.</text>
</comment>
<dbReference type="Proteomes" id="UP000235616">
    <property type="component" value="Unassembled WGS sequence"/>
</dbReference>
<name>A0A2N7W391_9BURK</name>
<dbReference type="SFLD" id="SFLDS00019">
    <property type="entry name" value="Glutathione_Transferase_(cytos"/>
    <property type="match status" value="1"/>
</dbReference>
<keyword evidence="4" id="KW-1185">Reference proteome</keyword>
<accession>A0A2N7W391</accession>
<dbReference type="PANTHER" id="PTHR42673">
    <property type="entry name" value="MALEYLACETOACETATE ISOMERASE"/>
    <property type="match status" value="1"/>
</dbReference>
<dbReference type="SUPFAM" id="SSF52833">
    <property type="entry name" value="Thioredoxin-like"/>
    <property type="match status" value="1"/>
</dbReference>
<dbReference type="InterPro" id="IPR004045">
    <property type="entry name" value="Glutathione_S-Trfase_N"/>
</dbReference>
<dbReference type="OrthoDB" id="8634103at2"/>
<keyword evidence="3" id="KW-0808">Transferase</keyword>
<reference evidence="3 4" key="1">
    <citation type="submission" date="2018-01" db="EMBL/GenBank/DDBJ databases">
        <title>Whole genome analyses suggest that Burkholderia sensu lato contains two further novel genera in the rhizoxinica-symbiotica group Mycetohabitans gen. nov., and Trinickia gen. nov.: implications for the evolution of diazotrophy and nodulation in the Burkholderiaceae.</title>
        <authorList>
            <person name="Estrada-de los Santos P."/>
            <person name="Palmer M."/>
            <person name="Chavez-Ramirez B."/>
            <person name="Beukes C."/>
            <person name="Steenkamp E.T."/>
            <person name="Hirsch A.M."/>
            <person name="Manyaka P."/>
            <person name="Maluk M."/>
            <person name="Lafos M."/>
            <person name="Crook M."/>
            <person name="Gross E."/>
            <person name="Simon M.F."/>
            <person name="Bueno dos Reis Junior F."/>
            <person name="Poole P.S."/>
            <person name="Venter S.N."/>
            <person name="James E.K."/>
        </authorList>
    </citation>
    <scope>NUCLEOTIDE SEQUENCE [LARGE SCALE GENOMIC DNA]</scope>
    <source>
        <strain evidence="3 4">GIMN1.004</strain>
    </source>
</reference>
<evidence type="ECO:0000313" key="3">
    <source>
        <dbReference type="EMBL" id="PMS23877.1"/>
    </source>
</evidence>
<dbReference type="CDD" id="cd03205">
    <property type="entry name" value="GST_C_6"/>
    <property type="match status" value="1"/>
</dbReference>
<dbReference type="InterPro" id="IPR010987">
    <property type="entry name" value="Glutathione-S-Trfase_C-like"/>
</dbReference>
<dbReference type="PROSITE" id="PS50405">
    <property type="entry name" value="GST_CTER"/>
    <property type="match status" value="1"/>
</dbReference>
<dbReference type="GO" id="GO:0004364">
    <property type="term" value="F:glutathione transferase activity"/>
    <property type="evidence" value="ECO:0007669"/>
    <property type="project" value="TreeGrafter"/>
</dbReference>
<evidence type="ECO:0000259" key="1">
    <source>
        <dbReference type="PROSITE" id="PS50404"/>
    </source>
</evidence>
<gene>
    <name evidence="3" type="ORF">C0Z18_01555</name>
</gene>
<dbReference type="AlphaFoldDB" id="A0A2N7W391"/>
<dbReference type="RefSeq" id="WP_102643584.1">
    <property type="nucleotide sequence ID" value="NZ_PNYA01000001.1"/>
</dbReference>
<dbReference type="Gene3D" id="1.20.1050.10">
    <property type="match status" value="1"/>
</dbReference>
<evidence type="ECO:0000313" key="4">
    <source>
        <dbReference type="Proteomes" id="UP000235616"/>
    </source>
</evidence>
<dbReference type="Gene3D" id="3.40.30.10">
    <property type="entry name" value="Glutaredoxin"/>
    <property type="match status" value="1"/>
</dbReference>
<feature type="domain" description="GST N-terminal" evidence="1">
    <location>
        <begin position="1"/>
        <end position="78"/>
    </location>
</feature>
<dbReference type="EMBL" id="PNYA01000001">
    <property type="protein sequence ID" value="PMS23877.1"/>
    <property type="molecule type" value="Genomic_DNA"/>
</dbReference>
<dbReference type="PROSITE" id="PS50404">
    <property type="entry name" value="GST_NTER"/>
    <property type="match status" value="1"/>
</dbReference>
<sequence length="207" mass="22979">MQLIGMMDSPFVRRVAVSMAVLGMAFEHRPVSVFRHFDQFREINPVVKAPTFVVDDGTQLIDSTLILDYLDQRVAPHARLMPQETAARRDALHLIGFALAACEKTVQIAYEQNLRPEDKRHAPWLERVRTQLGAAFDTLERDVAGAVRAGAWLCGDRLMQPDITVAVAWRFAQHILPGEIAPSRYPALAALSERAEALPAFVGAPLA</sequence>
<proteinExistence type="predicted"/>
<dbReference type="InterPro" id="IPR036249">
    <property type="entry name" value="Thioredoxin-like_sf"/>
</dbReference>
<dbReference type="InterPro" id="IPR040079">
    <property type="entry name" value="Glutathione_S-Trfase"/>
</dbReference>
<dbReference type="SUPFAM" id="SSF47616">
    <property type="entry name" value="GST C-terminal domain-like"/>
    <property type="match status" value="1"/>
</dbReference>
<dbReference type="GO" id="GO:0006559">
    <property type="term" value="P:L-phenylalanine catabolic process"/>
    <property type="evidence" value="ECO:0007669"/>
    <property type="project" value="TreeGrafter"/>
</dbReference>
<dbReference type="CDD" id="cd00570">
    <property type="entry name" value="GST_N_family"/>
    <property type="match status" value="1"/>
</dbReference>
<dbReference type="InterPro" id="IPR036282">
    <property type="entry name" value="Glutathione-S-Trfase_C_sf"/>
</dbReference>
<dbReference type="PANTHER" id="PTHR42673:SF21">
    <property type="entry name" value="GLUTATHIONE S-TRANSFERASE YFCF"/>
    <property type="match status" value="1"/>
</dbReference>
<protein>
    <submittedName>
        <fullName evidence="3">Glutathione S-transferase</fullName>
    </submittedName>
</protein>
<dbReference type="GO" id="GO:0016034">
    <property type="term" value="F:maleylacetoacetate isomerase activity"/>
    <property type="evidence" value="ECO:0007669"/>
    <property type="project" value="TreeGrafter"/>
</dbReference>